<dbReference type="Proteomes" id="UP001465755">
    <property type="component" value="Unassembled WGS sequence"/>
</dbReference>
<keyword evidence="2" id="KW-1185">Reference proteome</keyword>
<evidence type="ECO:0000313" key="1">
    <source>
        <dbReference type="EMBL" id="KAK9815135.1"/>
    </source>
</evidence>
<sequence length="94" mass="9973">MVTSAACDKTLKALSDCVRKHPKETHICRHLEAAAGWCVVATVCPEQVQDVNDCAGVRAGTAPSYIPKRLQGTISLETASSTQLAAGLFVMQTD</sequence>
<proteinExistence type="predicted"/>
<organism evidence="1 2">
    <name type="scientific">Symbiochloris irregularis</name>
    <dbReference type="NCBI Taxonomy" id="706552"/>
    <lineage>
        <taxon>Eukaryota</taxon>
        <taxon>Viridiplantae</taxon>
        <taxon>Chlorophyta</taxon>
        <taxon>core chlorophytes</taxon>
        <taxon>Trebouxiophyceae</taxon>
        <taxon>Trebouxiales</taxon>
        <taxon>Trebouxiaceae</taxon>
        <taxon>Symbiochloris</taxon>
    </lineage>
</organism>
<evidence type="ECO:0000313" key="2">
    <source>
        <dbReference type="Proteomes" id="UP001465755"/>
    </source>
</evidence>
<dbReference type="EMBL" id="JALJOQ010000001">
    <property type="protein sequence ID" value="KAK9815135.1"/>
    <property type="molecule type" value="Genomic_DNA"/>
</dbReference>
<reference evidence="1 2" key="1">
    <citation type="journal article" date="2024" name="Nat. Commun.">
        <title>Phylogenomics reveals the evolutionary origins of lichenization in chlorophyte algae.</title>
        <authorList>
            <person name="Puginier C."/>
            <person name="Libourel C."/>
            <person name="Otte J."/>
            <person name="Skaloud P."/>
            <person name="Haon M."/>
            <person name="Grisel S."/>
            <person name="Petersen M."/>
            <person name="Berrin J.G."/>
            <person name="Delaux P.M."/>
            <person name="Dal Grande F."/>
            <person name="Keller J."/>
        </authorList>
    </citation>
    <scope>NUCLEOTIDE SEQUENCE [LARGE SCALE GENOMIC DNA]</scope>
    <source>
        <strain evidence="1 2">SAG 2036</strain>
    </source>
</reference>
<comment type="caution">
    <text evidence="1">The sequence shown here is derived from an EMBL/GenBank/DDBJ whole genome shotgun (WGS) entry which is preliminary data.</text>
</comment>
<name>A0AAW1Q2Y3_9CHLO</name>
<accession>A0AAW1Q2Y3</accession>
<gene>
    <name evidence="1" type="ORF">WJX73_008486</name>
</gene>
<dbReference type="AlphaFoldDB" id="A0AAW1Q2Y3"/>
<protein>
    <submittedName>
        <fullName evidence="1">Uncharacterized protein</fullName>
    </submittedName>
</protein>